<feature type="domain" description="PPIase FKBP-type" evidence="6">
    <location>
        <begin position="118"/>
        <end position="210"/>
    </location>
</feature>
<name>A0A1D1ZWL7_AUXPR</name>
<evidence type="ECO:0000259" key="6">
    <source>
        <dbReference type="PROSITE" id="PS50059"/>
    </source>
</evidence>
<dbReference type="PROSITE" id="PS50059">
    <property type="entry name" value="FKBP_PPIASE"/>
    <property type="match status" value="1"/>
</dbReference>
<reference evidence="7" key="1">
    <citation type="submission" date="2015-08" db="EMBL/GenBank/DDBJ databases">
        <authorList>
            <person name="Babu N.S."/>
            <person name="Beckwith C.J."/>
            <person name="Beseler K.G."/>
            <person name="Brison A."/>
            <person name="Carone J.V."/>
            <person name="Caskin T.P."/>
            <person name="Diamond M."/>
            <person name="Durham M.E."/>
            <person name="Foxe J.M."/>
            <person name="Go M."/>
            <person name="Henderson B.A."/>
            <person name="Jones I.B."/>
            <person name="McGettigan J.A."/>
            <person name="Micheletti S.J."/>
            <person name="Nasrallah M.E."/>
            <person name="Ortiz D."/>
            <person name="Piller C.R."/>
            <person name="Privatt S.R."/>
            <person name="Schneider S.L."/>
            <person name="Sharp S."/>
            <person name="Smith T.C."/>
            <person name="Stanton J.D."/>
            <person name="Ullery H.E."/>
            <person name="Wilson R.J."/>
            <person name="Serrano M.G."/>
            <person name="Buck G."/>
            <person name="Lee V."/>
            <person name="Wang Y."/>
            <person name="Carvalho R."/>
            <person name="Voegtly L."/>
            <person name="Shi R."/>
            <person name="Duckworth R."/>
            <person name="Johnson A."/>
            <person name="Loviza R."/>
            <person name="Walstead R."/>
            <person name="Shah Z."/>
            <person name="Kiflezghi M."/>
            <person name="Wade K."/>
            <person name="Ball S.L."/>
            <person name="Bradley K.W."/>
            <person name="Asai D.J."/>
            <person name="Bowman C.A."/>
            <person name="Russell D.A."/>
            <person name="Pope W.H."/>
            <person name="Jacobs-Sera D."/>
            <person name="Hendrix R.W."/>
            <person name="Hatfull G.F."/>
        </authorList>
    </citation>
    <scope>NUCLEOTIDE SEQUENCE</scope>
</reference>
<proteinExistence type="predicted"/>
<dbReference type="Pfam" id="PF00254">
    <property type="entry name" value="FKBP_C"/>
    <property type="match status" value="1"/>
</dbReference>
<evidence type="ECO:0000256" key="2">
    <source>
        <dbReference type="ARBA" id="ARBA00013194"/>
    </source>
</evidence>
<evidence type="ECO:0000256" key="1">
    <source>
        <dbReference type="ARBA" id="ARBA00000971"/>
    </source>
</evidence>
<dbReference type="InterPro" id="IPR001179">
    <property type="entry name" value="PPIase_FKBP_dom"/>
</dbReference>
<keyword evidence="3 5" id="KW-0697">Rotamase</keyword>
<keyword evidence="4 5" id="KW-0413">Isomerase</keyword>
<organism evidence="7">
    <name type="scientific">Auxenochlorella protothecoides</name>
    <name type="common">Green microalga</name>
    <name type="synonym">Chlorella protothecoides</name>
    <dbReference type="NCBI Taxonomy" id="3075"/>
    <lineage>
        <taxon>Eukaryota</taxon>
        <taxon>Viridiplantae</taxon>
        <taxon>Chlorophyta</taxon>
        <taxon>core chlorophytes</taxon>
        <taxon>Trebouxiophyceae</taxon>
        <taxon>Chlorellales</taxon>
        <taxon>Chlorellaceae</taxon>
        <taxon>Auxenochlorella</taxon>
    </lineage>
</organism>
<evidence type="ECO:0000256" key="3">
    <source>
        <dbReference type="ARBA" id="ARBA00023110"/>
    </source>
</evidence>
<dbReference type="PANTHER" id="PTHR43811:SF17">
    <property type="entry name" value="PEPTIDYL-PROLYL CIS-TRANS ISOMERASE FKBP16-3, CHLOROPLASTIC"/>
    <property type="match status" value="1"/>
</dbReference>
<protein>
    <recommendedName>
        <fullName evidence="2 5">peptidylprolyl isomerase</fullName>
        <ecNumber evidence="2 5">5.2.1.8</ecNumber>
    </recommendedName>
</protein>
<gene>
    <name evidence="7" type="ORF">g.24759</name>
</gene>
<dbReference type="AlphaFoldDB" id="A0A1D1ZWL7"/>
<evidence type="ECO:0000313" key="7">
    <source>
        <dbReference type="EMBL" id="JAT71277.1"/>
    </source>
</evidence>
<dbReference type="GO" id="GO:0003755">
    <property type="term" value="F:peptidyl-prolyl cis-trans isomerase activity"/>
    <property type="evidence" value="ECO:0007669"/>
    <property type="project" value="UniProtKB-KW"/>
</dbReference>
<comment type="catalytic activity">
    <reaction evidence="1 5">
        <text>[protein]-peptidylproline (omega=180) = [protein]-peptidylproline (omega=0)</text>
        <dbReference type="Rhea" id="RHEA:16237"/>
        <dbReference type="Rhea" id="RHEA-COMP:10747"/>
        <dbReference type="Rhea" id="RHEA-COMP:10748"/>
        <dbReference type="ChEBI" id="CHEBI:83833"/>
        <dbReference type="ChEBI" id="CHEBI:83834"/>
        <dbReference type="EC" id="5.2.1.8"/>
    </reaction>
</comment>
<dbReference type="InterPro" id="IPR046357">
    <property type="entry name" value="PPIase_dom_sf"/>
</dbReference>
<dbReference type="PANTHER" id="PTHR43811">
    <property type="entry name" value="FKBP-TYPE PEPTIDYL-PROLYL CIS-TRANS ISOMERASE FKPA"/>
    <property type="match status" value="1"/>
</dbReference>
<dbReference type="EMBL" id="GDKF01007345">
    <property type="protein sequence ID" value="JAT71277.1"/>
    <property type="molecule type" value="Transcribed_RNA"/>
</dbReference>
<evidence type="ECO:0000256" key="4">
    <source>
        <dbReference type="ARBA" id="ARBA00023235"/>
    </source>
</evidence>
<dbReference type="SUPFAM" id="SSF54534">
    <property type="entry name" value="FKBP-like"/>
    <property type="match status" value="1"/>
</dbReference>
<sequence>MVLNAMAFLTGTGTSTHIFSPATPQHSPRRCRSAGRQVQASAHEVPSGPTRRQLVQAGLLSTLALQLLPRQAEASLDSKVLCDADCAASLADKERVRTASGLEYIDLVPGKGPSPRIGFQVVCDYVASTPQGAVFDSSLDRGAPYIIRVGAGQIVAGLDEGLQSMKLGGVRRLYVPGPLAFPKGLSAAAGRPRVPPASPVVFDVSLVMIPGLEDEEEE</sequence>
<evidence type="ECO:0000256" key="5">
    <source>
        <dbReference type="PROSITE-ProRule" id="PRU00277"/>
    </source>
</evidence>
<dbReference type="Gene3D" id="3.10.50.40">
    <property type="match status" value="1"/>
</dbReference>
<dbReference type="EC" id="5.2.1.8" evidence="2 5"/>
<accession>A0A1D1ZWL7</accession>